<reference evidence="2 3" key="1">
    <citation type="submission" date="2015-04" db="EMBL/GenBank/DDBJ databases">
        <title>Lasius niger genome sequencing.</title>
        <authorList>
            <person name="Konorov E.A."/>
            <person name="Nikitin M.A."/>
            <person name="Kirill M.V."/>
            <person name="Chang P."/>
        </authorList>
    </citation>
    <scope>NUCLEOTIDE SEQUENCE [LARGE SCALE GENOMIC DNA]</scope>
    <source>
        <tissue evidence="2">Whole</tissue>
    </source>
</reference>
<dbReference type="PaxDb" id="67767-A0A0J7JYS4"/>
<feature type="compositionally biased region" description="Acidic residues" evidence="1">
    <location>
        <begin position="34"/>
        <end position="55"/>
    </location>
</feature>
<evidence type="ECO:0000313" key="3">
    <source>
        <dbReference type="Proteomes" id="UP000036403"/>
    </source>
</evidence>
<protein>
    <submittedName>
        <fullName evidence="2">Sortase domain-containing protein</fullName>
    </submittedName>
</protein>
<gene>
    <name evidence="2" type="ORF">RF55_20562</name>
</gene>
<organism evidence="2 3">
    <name type="scientific">Lasius niger</name>
    <name type="common">Black garden ant</name>
    <dbReference type="NCBI Taxonomy" id="67767"/>
    <lineage>
        <taxon>Eukaryota</taxon>
        <taxon>Metazoa</taxon>
        <taxon>Ecdysozoa</taxon>
        <taxon>Arthropoda</taxon>
        <taxon>Hexapoda</taxon>
        <taxon>Insecta</taxon>
        <taxon>Pterygota</taxon>
        <taxon>Neoptera</taxon>
        <taxon>Endopterygota</taxon>
        <taxon>Hymenoptera</taxon>
        <taxon>Apocrita</taxon>
        <taxon>Aculeata</taxon>
        <taxon>Formicoidea</taxon>
        <taxon>Formicidae</taxon>
        <taxon>Formicinae</taxon>
        <taxon>Lasius</taxon>
        <taxon>Lasius</taxon>
    </lineage>
</organism>
<keyword evidence="3" id="KW-1185">Reference proteome</keyword>
<name>A0A0J7JYS4_LASNI</name>
<comment type="caution">
    <text evidence="2">The sequence shown here is derived from an EMBL/GenBank/DDBJ whole genome shotgun (WGS) entry which is preliminary data.</text>
</comment>
<dbReference type="EMBL" id="LBMM01020675">
    <property type="protein sequence ID" value="KMQ83232.1"/>
    <property type="molecule type" value="Genomic_DNA"/>
</dbReference>
<dbReference type="AlphaFoldDB" id="A0A0J7JYS4"/>
<dbReference type="Proteomes" id="UP000036403">
    <property type="component" value="Unassembled WGS sequence"/>
</dbReference>
<accession>A0A0J7JYS4</accession>
<evidence type="ECO:0000256" key="1">
    <source>
        <dbReference type="SAM" id="MobiDB-lite"/>
    </source>
</evidence>
<proteinExistence type="predicted"/>
<evidence type="ECO:0000313" key="2">
    <source>
        <dbReference type="EMBL" id="KMQ83232.1"/>
    </source>
</evidence>
<sequence>MKKMEPEIITIEDSDDEVEVIEDDVVMEVNEVNEVNEAEEEEAGSDDEMGSDVEIEPNSGSDYNSECNTRIQNLRTAEIIAMNDDTKMCAIHMYYSPWFDATLCARCFMRLRDLYSFEINAVRIHKTGRYDQLLGRWCTDCNSPLDQLFIRNMCPVCHTY</sequence>
<feature type="region of interest" description="Disordered" evidence="1">
    <location>
        <begin position="30"/>
        <end position="66"/>
    </location>
</feature>